<dbReference type="AlphaFoldDB" id="A0A8C9GR09"/>
<proteinExistence type="predicted"/>
<dbReference type="PANTHER" id="PTHR12138:SF161">
    <property type="entry name" value="SECRETED PROTEIN"/>
    <property type="match status" value="1"/>
</dbReference>
<dbReference type="PANTHER" id="PTHR12138">
    <property type="entry name" value="PRIMATE-EXPANDED PROTEIN FAMILY"/>
    <property type="match status" value="1"/>
</dbReference>
<feature type="transmembrane region" description="Helical" evidence="1">
    <location>
        <begin position="6"/>
        <end position="29"/>
    </location>
</feature>
<accession>A0A8C9GR09</accession>
<keyword evidence="1" id="KW-0472">Membrane</keyword>
<keyword evidence="3" id="KW-1185">Reference proteome</keyword>
<dbReference type="Proteomes" id="UP000694416">
    <property type="component" value="Unplaced"/>
</dbReference>
<keyword evidence="1" id="KW-0812">Transmembrane</keyword>
<reference evidence="2" key="1">
    <citation type="submission" date="2025-08" db="UniProtKB">
        <authorList>
            <consortium name="Ensembl"/>
        </authorList>
    </citation>
    <scope>IDENTIFICATION</scope>
</reference>
<name>A0A8C9GR09_9PRIM</name>
<organism evidence="2 3">
    <name type="scientific">Piliocolobus tephrosceles</name>
    <name type="common">Ugandan red Colobus</name>
    <dbReference type="NCBI Taxonomy" id="591936"/>
    <lineage>
        <taxon>Eukaryota</taxon>
        <taxon>Metazoa</taxon>
        <taxon>Chordata</taxon>
        <taxon>Craniata</taxon>
        <taxon>Vertebrata</taxon>
        <taxon>Euteleostomi</taxon>
        <taxon>Mammalia</taxon>
        <taxon>Eutheria</taxon>
        <taxon>Euarchontoglires</taxon>
        <taxon>Primates</taxon>
        <taxon>Haplorrhini</taxon>
        <taxon>Catarrhini</taxon>
        <taxon>Cercopithecidae</taxon>
        <taxon>Colobinae</taxon>
        <taxon>Piliocolobus</taxon>
    </lineage>
</organism>
<reference evidence="2" key="2">
    <citation type="submission" date="2025-09" db="UniProtKB">
        <authorList>
            <consortium name="Ensembl"/>
        </authorList>
    </citation>
    <scope>IDENTIFICATION</scope>
</reference>
<dbReference type="PRINTS" id="PR02045">
    <property type="entry name" value="F138DOMAIN"/>
</dbReference>
<evidence type="ECO:0000256" key="1">
    <source>
        <dbReference type="SAM" id="Phobius"/>
    </source>
</evidence>
<sequence length="124" mass="13500">GESFQVLLWVGSWDGGTLGCMFSYAFFFFETEFRSLLPRLECSGMISAQCNLRLPGSSNFPVSSSRVAGTTGAHHHTWLIFIFLVEMGFHHVGLKLLTSSDPHASASQSAGIIGMSHRAQPHAV</sequence>
<dbReference type="Ensembl" id="ENSPTET00000013886.1">
    <property type="protein sequence ID" value="ENSPTEP00000009130.1"/>
    <property type="gene ID" value="ENSPTEG00000010361.1"/>
</dbReference>
<keyword evidence="1" id="KW-1133">Transmembrane helix</keyword>
<evidence type="ECO:0000313" key="2">
    <source>
        <dbReference type="Ensembl" id="ENSPTEP00000009130.1"/>
    </source>
</evidence>
<evidence type="ECO:0000313" key="3">
    <source>
        <dbReference type="Proteomes" id="UP000694416"/>
    </source>
</evidence>
<protein>
    <submittedName>
        <fullName evidence="2">Uncharacterized protein</fullName>
    </submittedName>
</protein>